<proteinExistence type="inferred from homology"/>
<dbReference type="SUPFAM" id="SSF51735">
    <property type="entry name" value="NAD(P)-binding Rossmann-fold domains"/>
    <property type="match status" value="1"/>
</dbReference>
<evidence type="ECO:0000313" key="4">
    <source>
        <dbReference type="Proteomes" id="UP001214530"/>
    </source>
</evidence>
<dbReference type="InterPro" id="IPR036291">
    <property type="entry name" value="NAD(P)-bd_dom_sf"/>
</dbReference>
<dbReference type="PANTHER" id="PTHR43000">
    <property type="entry name" value="DTDP-D-GLUCOSE 4,6-DEHYDRATASE-RELATED"/>
    <property type="match status" value="1"/>
</dbReference>
<organism evidence="3 4">
    <name type="scientific">Candidatus Pedobacter colombiensis</name>
    <dbReference type="NCBI Taxonomy" id="3121371"/>
    <lineage>
        <taxon>Bacteria</taxon>
        <taxon>Pseudomonadati</taxon>
        <taxon>Bacteroidota</taxon>
        <taxon>Sphingobacteriia</taxon>
        <taxon>Sphingobacteriales</taxon>
        <taxon>Sphingobacteriaceae</taxon>
        <taxon>Pedobacter</taxon>
    </lineage>
</organism>
<protein>
    <submittedName>
        <fullName evidence="3">NAD-dependent epimerase/dehydratase family protein</fullName>
    </submittedName>
</protein>
<feature type="domain" description="NAD-dependent epimerase/dehydratase" evidence="2">
    <location>
        <begin position="2"/>
        <end position="208"/>
    </location>
</feature>
<name>A0AAJ5W8S0_9SPHI</name>
<comment type="similarity">
    <text evidence="1">Belongs to the NAD(P)-dependent epimerase/dehydratase family.</text>
</comment>
<accession>A0AAJ5W8S0</accession>
<reference evidence="3" key="1">
    <citation type="submission" date="2023-03" db="EMBL/GenBank/DDBJ databases">
        <title>Andean soil-derived lignocellulolytic bacterial consortium as a source of novel taxa and putative plastic-active enzymes.</title>
        <authorList>
            <person name="Diaz-Garcia L."/>
            <person name="Chuvochina M."/>
            <person name="Feuerriegel G."/>
            <person name="Bunk B."/>
            <person name="Sproer C."/>
            <person name="Streit W.R."/>
            <person name="Rodriguez L.M."/>
            <person name="Overmann J."/>
            <person name="Jimenez D.J."/>
        </authorList>
    </citation>
    <scope>NUCLEOTIDE SEQUENCE</scope>
    <source>
        <strain evidence="3">MAG 3858</strain>
    </source>
</reference>
<dbReference type="AlphaFoldDB" id="A0AAJ5W8S0"/>
<gene>
    <name evidence="3" type="ORF">P0Y49_00755</name>
</gene>
<dbReference type="InterPro" id="IPR001509">
    <property type="entry name" value="Epimerase_deHydtase"/>
</dbReference>
<dbReference type="Pfam" id="PF01370">
    <property type="entry name" value="Epimerase"/>
    <property type="match status" value="1"/>
</dbReference>
<dbReference type="Gene3D" id="3.40.50.720">
    <property type="entry name" value="NAD(P)-binding Rossmann-like Domain"/>
    <property type="match status" value="1"/>
</dbReference>
<dbReference type="Proteomes" id="UP001214530">
    <property type="component" value="Chromosome"/>
</dbReference>
<dbReference type="EMBL" id="CP119313">
    <property type="protein sequence ID" value="WEK19685.1"/>
    <property type="molecule type" value="Genomic_DNA"/>
</dbReference>
<evidence type="ECO:0000256" key="1">
    <source>
        <dbReference type="ARBA" id="ARBA00007637"/>
    </source>
</evidence>
<evidence type="ECO:0000259" key="2">
    <source>
        <dbReference type="Pfam" id="PF01370"/>
    </source>
</evidence>
<evidence type="ECO:0000313" key="3">
    <source>
        <dbReference type="EMBL" id="WEK19685.1"/>
    </source>
</evidence>
<sequence>MVLLTGATGFLGKFIIRSLTSSDCFVRTLGRGIKNDILCDLSLSIPELKDDFSCIIHCSGKAHIVPKTTKDEESFFHVNVTGTKNLLKALELMRSRPKYFVFISTVAVYGRVTANLINEESALLAKDAYGLSKILAERTIQDWCNQHNIICTVLRLPLLAGSNPPGNLRSMIRGIAKGYYFDIAGGKARKSVVLAEDVASIITLVAKIGGIYNLTDRCHPSFSELSESISNQLGKSKPFNIPLWMAQGLARIGDILGKNAPINSNKLVKITSDLTFDDTKAVESFQWNPTPVLNGFKIQC</sequence>